<protein>
    <submittedName>
        <fullName evidence="3">Putative Regulatory protein, FmdB family</fullName>
    </submittedName>
</protein>
<proteinExistence type="predicted"/>
<name>A0A0S4KX00_9BACT</name>
<gene>
    <name evidence="3" type="ORF">NITINOP_2766</name>
</gene>
<organism evidence="3 4">
    <name type="scientific">Candidatus Nitrospira inopinata</name>
    <dbReference type="NCBI Taxonomy" id="1715989"/>
    <lineage>
        <taxon>Bacteria</taxon>
        <taxon>Pseudomonadati</taxon>
        <taxon>Nitrospirota</taxon>
        <taxon>Nitrospiria</taxon>
        <taxon>Nitrospirales</taxon>
        <taxon>Nitrospiraceae</taxon>
        <taxon>Nitrospira</taxon>
    </lineage>
</organism>
<dbReference type="InterPro" id="IPR036714">
    <property type="entry name" value="SDH_sf"/>
</dbReference>
<dbReference type="InterPro" id="IPR013429">
    <property type="entry name" value="Regulatory_FmdB_Zinc_ribbon"/>
</dbReference>
<dbReference type="PANTHER" id="PTHR34404:SF3">
    <property type="entry name" value="REGULATORY PROTEIN, FMDB FAMILY"/>
    <property type="match status" value="1"/>
</dbReference>
<feature type="compositionally biased region" description="Acidic residues" evidence="1">
    <location>
        <begin position="89"/>
        <end position="100"/>
    </location>
</feature>
<dbReference type="OrthoDB" id="9806664at2"/>
<dbReference type="KEGG" id="nio:NITINOP_2766"/>
<evidence type="ECO:0000256" key="1">
    <source>
        <dbReference type="SAM" id="MobiDB-lite"/>
    </source>
</evidence>
<dbReference type="Proteomes" id="UP000066284">
    <property type="component" value="Chromosome 1"/>
</dbReference>
<feature type="region of interest" description="Disordered" evidence="1">
    <location>
        <begin position="89"/>
        <end position="118"/>
    </location>
</feature>
<reference evidence="4" key="1">
    <citation type="submission" date="2015-09" db="EMBL/GenBank/DDBJ databases">
        <authorList>
            <person name="Daims H."/>
        </authorList>
    </citation>
    <scope>NUCLEOTIDE SEQUENCE [LARGE SCALE GENOMIC DNA]</scope>
</reference>
<dbReference type="AlphaFoldDB" id="A0A0S4KX00"/>
<dbReference type="NCBIfam" id="TIGR02605">
    <property type="entry name" value="CxxC_CxxC_SSSS"/>
    <property type="match status" value="1"/>
</dbReference>
<evidence type="ECO:0000259" key="2">
    <source>
        <dbReference type="SMART" id="SM00834"/>
    </source>
</evidence>
<keyword evidence="4" id="KW-1185">Reference proteome</keyword>
<dbReference type="Gene3D" id="1.10.150.250">
    <property type="entry name" value="Flavinator of succinate dehydrogenase"/>
    <property type="match status" value="1"/>
</dbReference>
<sequence length="118" mass="13438">MPIYEYMCRSCKKRSSLLVLNYRNPLSASCRHCGSLELDRVMSRFAAPKSEEARMESLAESADLDGLDEQDPQSMARFMRKMKREMGEDFGDDLDMDAMMEQESPMDQTGESGDSDSE</sequence>
<accession>A0A0S4KX00</accession>
<feature type="domain" description="Putative regulatory protein FmdB zinc ribbon" evidence="2">
    <location>
        <begin position="1"/>
        <end position="43"/>
    </location>
</feature>
<dbReference type="Pfam" id="PF09723">
    <property type="entry name" value="Zn_ribbon_8"/>
    <property type="match status" value="1"/>
</dbReference>
<dbReference type="RefSeq" id="WP_062488049.1">
    <property type="nucleotide sequence ID" value="NZ_LN885086.1"/>
</dbReference>
<dbReference type="EMBL" id="LN885086">
    <property type="protein sequence ID" value="CUQ67738.1"/>
    <property type="molecule type" value="Genomic_DNA"/>
</dbReference>
<dbReference type="PANTHER" id="PTHR34404">
    <property type="entry name" value="REGULATORY PROTEIN, FMDB FAMILY"/>
    <property type="match status" value="1"/>
</dbReference>
<evidence type="ECO:0000313" key="3">
    <source>
        <dbReference type="EMBL" id="CUQ67738.1"/>
    </source>
</evidence>
<dbReference type="SMART" id="SM00834">
    <property type="entry name" value="CxxC_CXXC_SSSS"/>
    <property type="match status" value="1"/>
</dbReference>
<dbReference type="STRING" id="1715989.NITINOP_2766"/>
<evidence type="ECO:0000313" key="4">
    <source>
        <dbReference type="Proteomes" id="UP000066284"/>
    </source>
</evidence>